<reference evidence="2 3" key="1">
    <citation type="submission" date="2018-11" db="EMBL/GenBank/DDBJ databases">
        <title>Genome sequence of Saitozyma podzolica DSM 27192.</title>
        <authorList>
            <person name="Aliyu H."/>
            <person name="Gorte O."/>
            <person name="Ochsenreither K."/>
        </authorList>
    </citation>
    <scope>NUCLEOTIDE SEQUENCE [LARGE SCALE GENOMIC DNA]</scope>
    <source>
        <strain evidence="2 3">DSM 27192</strain>
    </source>
</reference>
<dbReference type="Proteomes" id="UP000279259">
    <property type="component" value="Unassembled WGS sequence"/>
</dbReference>
<feature type="region of interest" description="Disordered" evidence="1">
    <location>
        <begin position="1"/>
        <end position="84"/>
    </location>
</feature>
<feature type="compositionally biased region" description="Polar residues" evidence="1">
    <location>
        <begin position="8"/>
        <end position="47"/>
    </location>
</feature>
<evidence type="ECO:0000313" key="3">
    <source>
        <dbReference type="Proteomes" id="UP000279259"/>
    </source>
</evidence>
<comment type="caution">
    <text evidence="2">The sequence shown here is derived from an EMBL/GenBank/DDBJ whole genome shotgun (WGS) entry which is preliminary data.</text>
</comment>
<evidence type="ECO:0000256" key="1">
    <source>
        <dbReference type="SAM" id="MobiDB-lite"/>
    </source>
</evidence>
<proteinExistence type="predicted"/>
<protein>
    <submittedName>
        <fullName evidence="2">Uncharacterized protein</fullName>
    </submittedName>
</protein>
<organism evidence="2 3">
    <name type="scientific">Saitozyma podzolica</name>
    <dbReference type="NCBI Taxonomy" id="1890683"/>
    <lineage>
        <taxon>Eukaryota</taxon>
        <taxon>Fungi</taxon>
        <taxon>Dikarya</taxon>
        <taxon>Basidiomycota</taxon>
        <taxon>Agaricomycotina</taxon>
        <taxon>Tremellomycetes</taxon>
        <taxon>Tremellales</taxon>
        <taxon>Trimorphomycetaceae</taxon>
        <taxon>Saitozyma</taxon>
    </lineage>
</organism>
<name>A0A427XY46_9TREE</name>
<sequence length="84" mass="8790">MAPPSQPVPTRQQATRQPSTGNLGAPSSSRMGASPMSYSAMTGISFTNGGGFSFENRATPRSMKWGNSHNPSGSYGARFYGNAT</sequence>
<accession>A0A427XY46</accession>
<keyword evidence="3" id="KW-1185">Reference proteome</keyword>
<dbReference type="STRING" id="1890683.A0A427XY46"/>
<dbReference type="AlphaFoldDB" id="A0A427XY46"/>
<evidence type="ECO:0000313" key="2">
    <source>
        <dbReference type="EMBL" id="RSH83742.1"/>
    </source>
</evidence>
<gene>
    <name evidence="2" type="ORF">EHS25_005357</name>
</gene>
<dbReference type="EMBL" id="RSCD01000023">
    <property type="protein sequence ID" value="RSH83742.1"/>
    <property type="molecule type" value="Genomic_DNA"/>
</dbReference>